<gene>
    <name evidence="1" type="ORF">ElP_63820</name>
</gene>
<organism evidence="1 2">
    <name type="scientific">Tautonia plasticadhaerens</name>
    <dbReference type="NCBI Taxonomy" id="2527974"/>
    <lineage>
        <taxon>Bacteria</taxon>
        <taxon>Pseudomonadati</taxon>
        <taxon>Planctomycetota</taxon>
        <taxon>Planctomycetia</taxon>
        <taxon>Isosphaerales</taxon>
        <taxon>Isosphaeraceae</taxon>
        <taxon>Tautonia</taxon>
    </lineage>
</organism>
<sequence>MDDRLLKPLLPLAVTGWGLLVGAGHLLLGAHANRPGDPGAPPGRWPAGSRIAPDLGRPELLIFLHPRCPCSKASVEELAAALEPSRDRISVRAVLLRYGGRRGGPESDLGRLVRDRLGVEARPDPGGEEARRFGVTTSGHVLLFGPRGELAFSGGITAGRGHRGDNAGREAIRSLLRFGDAAASSHPVFGCPLSPPPRESPR</sequence>
<evidence type="ECO:0000313" key="2">
    <source>
        <dbReference type="Proteomes" id="UP000317835"/>
    </source>
</evidence>
<reference evidence="1 2" key="1">
    <citation type="submission" date="2019-02" db="EMBL/GenBank/DDBJ databases">
        <title>Deep-cultivation of Planctomycetes and their phenomic and genomic characterization uncovers novel biology.</title>
        <authorList>
            <person name="Wiegand S."/>
            <person name="Jogler M."/>
            <person name="Boedeker C."/>
            <person name="Pinto D."/>
            <person name="Vollmers J."/>
            <person name="Rivas-Marin E."/>
            <person name="Kohn T."/>
            <person name="Peeters S.H."/>
            <person name="Heuer A."/>
            <person name="Rast P."/>
            <person name="Oberbeckmann S."/>
            <person name="Bunk B."/>
            <person name="Jeske O."/>
            <person name="Meyerdierks A."/>
            <person name="Storesund J.E."/>
            <person name="Kallscheuer N."/>
            <person name="Luecker S."/>
            <person name="Lage O.M."/>
            <person name="Pohl T."/>
            <person name="Merkel B.J."/>
            <person name="Hornburger P."/>
            <person name="Mueller R.-W."/>
            <person name="Bruemmer F."/>
            <person name="Labrenz M."/>
            <person name="Spormann A.M."/>
            <person name="Op den Camp H."/>
            <person name="Overmann J."/>
            <person name="Amann R."/>
            <person name="Jetten M.S.M."/>
            <person name="Mascher T."/>
            <person name="Medema M.H."/>
            <person name="Devos D.P."/>
            <person name="Kaster A.-K."/>
            <person name="Ovreas L."/>
            <person name="Rohde M."/>
            <person name="Galperin M.Y."/>
            <person name="Jogler C."/>
        </authorList>
    </citation>
    <scope>NUCLEOTIDE SEQUENCE [LARGE SCALE GENOMIC DNA]</scope>
    <source>
        <strain evidence="1 2">ElP</strain>
    </source>
</reference>
<evidence type="ECO:0000313" key="1">
    <source>
        <dbReference type="EMBL" id="QDV38427.1"/>
    </source>
</evidence>
<dbReference type="Proteomes" id="UP000317835">
    <property type="component" value="Chromosome"/>
</dbReference>
<dbReference type="Gene3D" id="3.40.30.10">
    <property type="entry name" value="Glutaredoxin"/>
    <property type="match status" value="1"/>
</dbReference>
<dbReference type="OrthoDB" id="1495450at2"/>
<dbReference type="SUPFAM" id="SSF52833">
    <property type="entry name" value="Thioredoxin-like"/>
    <property type="match status" value="1"/>
</dbReference>
<accession>A0A518HC65</accession>
<keyword evidence="2" id="KW-1185">Reference proteome</keyword>
<evidence type="ECO:0008006" key="3">
    <source>
        <dbReference type="Google" id="ProtNLM"/>
    </source>
</evidence>
<dbReference type="AlphaFoldDB" id="A0A518HC65"/>
<dbReference type="InterPro" id="IPR036249">
    <property type="entry name" value="Thioredoxin-like_sf"/>
</dbReference>
<protein>
    <recommendedName>
        <fullName evidence="3">RedB protein</fullName>
    </recommendedName>
</protein>
<name>A0A518HC65_9BACT</name>
<proteinExistence type="predicted"/>
<dbReference type="KEGG" id="tpla:ElP_63820"/>
<dbReference type="RefSeq" id="WP_145276904.1">
    <property type="nucleotide sequence ID" value="NZ_CP036426.1"/>
</dbReference>
<dbReference type="EMBL" id="CP036426">
    <property type="protein sequence ID" value="QDV38427.1"/>
    <property type="molecule type" value="Genomic_DNA"/>
</dbReference>